<dbReference type="Gene3D" id="3.10.450.50">
    <property type="match status" value="1"/>
</dbReference>
<protein>
    <submittedName>
        <fullName evidence="1">DUF4440 domain-containing protein</fullName>
    </submittedName>
</protein>
<dbReference type="RefSeq" id="WP_097401556.1">
    <property type="nucleotide sequence ID" value="NZ_CP158850.1"/>
</dbReference>
<dbReference type="InterPro" id="IPR016918">
    <property type="entry name" value="UCP029394"/>
</dbReference>
<name>A0ABX4ILA7_9ENTR</name>
<accession>A0ABX4ILA7</accession>
<proteinExistence type="predicted"/>
<dbReference type="InterPro" id="IPR032710">
    <property type="entry name" value="NTF2-like_dom_sf"/>
</dbReference>
<evidence type="ECO:0000313" key="2">
    <source>
        <dbReference type="Proteomes" id="UP000219642"/>
    </source>
</evidence>
<dbReference type="PIRSF" id="PIRSF029394">
    <property type="entry name" value="UCP029394"/>
    <property type="match status" value="1"/>
</dbReference>
<evidence type="ECO:0000313" key="1">
    <source>
        <dbReference type="EMBL" id="PDO84226.1"/>
    </source>
</evidence>
<gene>
    <name evidence="1" type="ORF">BK796_18175</name>
</gene>
<dbReference type="EMBL" id="NITV01000010">
    <property type="protein sequence ID" value="PDO84226.1"/>
    <property type="molecule type" value="Genomic_DNA"/>
</dbReference>
<comment type="caution">
    <text evidence="1">The sequence shown here is derived from an EMBL/GenBank/DDBJ whole genome shotgun (WGS) entry which is preliminary data.</text>
</comment>
<dbReference type="SUPFAM" id="SSF54427">
    <property type="entry name" value="NTF2-like"/>
    <property type="match status" value="1"/>
</dbReference>
<dbReference type="Proteomes" id="UP000219642">
    <property type="component" value="Unassembled WGS sequence"/>
</dbReference>
<keyword evidence="2" id="KW-1185">Reference proteome</keyword>
<sequence>MKPYVTEIIDAHVAIENWLSRGEGELEALMARFAKNFSMVTLSGASLDYSALAGFFQAQRGSRAGLKIVVDNIESLAEWDGGAVIGYREAQGEHVRWSTVVFQFQQGRVLWRHLHETAQAASR</sequence>
<reference evidence="1 2" key="1">
    <citation type="submission" date="2017-06" db="EMBL/GenBank/DDBJ databases">
        <title>Draft genome sequence of nitrogen-fixing Kosakonia pseudosacchari strain NN143 isolated from sugarcane roots.</title>
        <authorList>
            <person name="Li Y."/>
            <person name="Li S."/>
            <person name="Lin L."/>
            <person name="Wu X."/>
            <person name="Yang L."/>
            <person name="Li Y."/>
            <person name="An Q."/>
        </authorList>
    </citation>
    <scope>NUCLEOTIDE SEQUENCE [LARGE SCALE GENOMIC DNA]</scope>
    <source>
        <strain evidence="1 2">NN143</strain>
    </source>
</reference>
<organism evidence="1 2">
    <name type="scientific">Kosakonia pseudosacchari</name>
    <dbReference type="NCBI Taxonomy" id="1646340"/>
    <lineage>
        <taxon>Bacteria</taxon>
        <taxon>Pseudomonadati</taxon>
        <taxon>Pseudomonadota</taxon>
        <taxon>Gammaproteobacteria</taxon>
        <taxon>Enterobacterales</taxon>
        <taxon>Enterobacteriaceae</taxon>
        <taxon>Kosakonia</taxon>
    </lineage>
</organism>